<organism evidence="2 3">
    <name type="scientific">Psylliodes chrysocephalus</name>
    <dbReference type="NCBI Taxonomy" id="3402493"/>
    <lineage>
        <taxon>Eukaryota</taxon>
        <taxon>Metazoa</taxon>
        <taxon>Ecdysozoa</taxon>
        <taxon>Arthropoda</taxon>
        <taxon>Hexapoda</taxon>
        <taxon>Insecta</taxon>
        <taxon>Pterygota</taxon>
        <taxon>Neoptera</taxon>
        <taxon>Endopterygota</taxon>
        <taxon>Coleoptera</taxon>
        <taxon>Polyphaga</taxon>
        <taxon>Cucujiformia</taxon>
        <taxon>Chrysomeloidea</taxon>
        <taxon>Chrysomelidae</taxon>
        <taxon>Galerucinae</taxon>
        <taxon>Alticini</taxon>
        <taxon>Psylliodes</taxon>
    </lineage>
</organism>
<dbReference type="OrthoDB" id="20403at2759"/>
<dbReference type="AlphaFoldDB" id="A0A9P0CUX9"/>
<evidence type="ECO:0000313" key="2">
    <source>
        <dbReference type="EMBL" id="CAH1108706.1"/>
    </source>
</evidence>
<accession>A0A9P0CUX9</accession>
<proteinExistence type="predicted"/>
<dbReference type="GO" id="GO:0000460">
    <property type="term" value="P:maturation of 5.8S rRNA"/>
    <property type="evidence" value="ECO:0007669"/>
    <property type="project" value="TreeGrafter"/>
</dbReference>
<dbReference type="EMBL" id="OV651815">
    <property type="protein sequence ID" value="CAH1108706.1"/>
    <property type="molecule type" value="Genomic_DNA"/>
</dbReference>
<dbReference type="InterPro" id="IPR019324">
    <property type="entry name" value="MPP6"/>
</dbReference>
<reference evidence="2" key="1">
    <citation type="submission" date="2022-01" db="EMBL/GenBank/DDBJ databases">
        <authorList>
            <person name="King R."/>
        </authorList>
    </citation>
    <scope>NUCLEOTIDE SEQUENCE</scope>
</reference>
<name>A0A9P0CUX9_9CUCU</name>
<dbReference type="PANTHER" id="PTHR13582">
    <property type="entry name" value="M-PHASE PHOSPHOPROTEIN 6"/>
    <property type="match status" value="1"/>
</dbReference>
<evidence type="ECO:0000313" key="3">
    <source>
        <dbReference type="Proteomes" id="UP001153636"/>
    </source>
</evidence>
<keyword evidence="3" id="KW-1185">Reference proteome</keyword>
<feature type="region of interest" description="Disordered" evidence="1">
    <location>
        <begin position="127"/>
        <end position="146"/>
    </location>
</feature>
<dbReference type="Proteomes" id="UP001153636">
    <property type="component" value="Chromosome 3"/>
</dbReference>
<dbReference type="PANTHER" id="PTHR13582:SF0">
    <property type="entry name" value="M-PHASE PHOSPHOPROTEIN 6"/>
    <property type="match status" value="1"/>
</dbReference>
<evidence type="ECO:0008006" key="4">
    <source>
        <dbReference type="Google" id="ProtNLM"/>
    </source>
</evidence>
<dbReference type="Pfam" id="PF10175">
    <property type="entry name" value="MPP6"/>
    <property type="match status" value="1"/>
</dbReference>
<sequence length="146" mass="16872">MGTPNQDVQLSKGILEMKFMKKTKEKVEKELDDKEGQTMYSNEITEEMRRTGNLVFITTSIVNCKNLIDGRLSFGGMNQDIEKLMANDYAKILEQEEKRKEKDVTDVEMAKGYSTLVDNMSKKFKNKKSKNKNKFLKPSTNEVLME</sequence>
<evidence type="ECO:0000256" key="1">
    <source>
        <dbReference type="SAM" id="MobiDB-lite"/>
    </source>
</evidence>
<protein>
    <recommendedName>
        <fullName evidence="4">M-phase phosphoprotein 6</fullName>
    </recommendedName>
</protein>
<gene>
    <name evidence="2" type="ORF">PSYICH_LOCUS8689</name>
</gene>